<organism evidence="5 6">
    <name type="scientific">Amycolatopsis rifamycinica</name>
    <dbReference type="NCBI Taxonomy" id="287986"/>
    <lineage>
        <taxon>Bacteria</taxon>
        <taxon>Bacillati</taxon>
        <taxon>Actinomycetota</taxon>
        <taxon>Actinomycetes</taxon>
        <taxon>Pseudonocardiales</taxon>
        <taxon>Pseudonocardiaceae</taxon>
        <taxon>Amycolatopsis</taxon>
    </lineage>
</organism>
<feature type="signal peptide" evidence="3">
    <location>
        <begin position="1"/>
        <end position="26"/>
    </location>
</feature>
<dbReference type="PANTHER" id="PTHR24276">
    <property type="entry name" value="POLYSERASE-RELATED"/>
    <property type="match status" value="1"/>
</dbReference>
<keyword evidence="6" id="KW-1185">Reference proteome</keyword>
<keyword evidence="3" id="KW-0732">Signal</keyword>
<dbReference type="eggNOG" id="COG5640">
    <property type="taxonomic scope" value="Bacteria"/>
</dbReference>
<dbReference type="InterPro" id="IPR043504">
    <property type="entry name" value="Peptidase_S1_PA_chymotrypsin"/>
</dbReference>
<proteinExistence type="inferred from homology"/>
<dbReference type="PRINTS" id="PR00722">
    <property type="entry name" value="CHYMOTRYPSIN"/>
</dbReference>
<dbReference type="InterPro" id="IPR050430">
    <property type="entry name" value="Peptidase_S1"/>
</dbReference>
<dbReference type="GO" id="GO:0004252">
    <property type="term" value="F:serine-type endopeptidase activity"/>
    <property type="evidence" value="ECO:0007669"/>
    <property type="project" value="InterPro"/>
</dbReference>
<gene>
    <name evidence="5" type="ORF">DV20_38175</name>
</gene>
<evidence type="ECO:0000313" key="5">
    <source>
        <dbReference type="EMBL" id="KDN16934.1"/>
    </source>
</evidence>
<accession>A0A066TYG6</accession>
<keyword evidence="2" id="KW-1015">Disulfide bond</keyword>
<comment type="caution">
    <text evidence="5">The sequence shown here is derived from an EMBL/GenBank/DDBJ whole genome shotgun (WGS) entry which is preliminary data.</text>
</comment>
<dbReference type="InterPro" id="IPR001314">
    <property type="entry name" value="Peptidase_S1A"/>
</dbReference>
<dbReference type="InterPro" id="IPR001254">
    <property type="entry name" value="Trypsin_dom"/>
</dbReference>
<dbReference type="RefSeq" id="WP_051736294.1">
    <property type="nucleotide sequence ID" value="NZ_JMQI01000077.1"/>
</dbReference>
<dbReference type="PROSITE" id="PS50240">
    <property type="entry name" value="TRYPSIN_DOM"/>
    <property type="match status" value="1"/>
</dbReference>
<evidence type="ECO:0000256" key="3">
    <source>
        <dbReference type="SAM" id="SignalP"/>
    </source>
</evidence>
<evidence type="ECO:0000313" key="6">
    <source>
        <dbReference type="Proteomes" id="UP000027345"/>
    </source>
</evidence>
<feature type="chain" id="PRO_5001626775" description="Peptidase S1 domain-containing protein" evidence="3">
    <location>
        <begin position="27"/>
        <end position="507"/>
    </location>
</feature>
<dbReference type="SMART" id="SM00020">
    <property type="entry name" value="Tryp_SPc"/>
    <property type="match status" value="1"/>
</dbReference>
<protein>
    <recommendedName>
        <fullName evidence="4">Peptidase S1 domain-containing protein</fullName>
    </recommendedName>
</protein>
<feature type="domain" description="Peptidase S1" evidence="4">
    <location>
        <begin position="27"/>
        <end position="239"/>
    </location>
</feature>
<evidence type="ECO:0000256" key="1">
    <source>
        <dbReference type="ARBA" id="ARBA00007664"/>
    </source>
</evidence>
<dbReference type="AlphaFoldDB" id="A0A066TYG6"/>
<dbReference type="GO" id="GO:0006508">
    <property type="term" value="P:proteolysis"/>
    <property type="evidence" value="ECO:0007669"/>
    <property type="project" value="InterPro"/>
</dbReference>
<dbReference type="STRING" id="287986.DV20_38175"/>
<dbReference type="EMBL" id="JMQI01000077">
    <property type="protein sequence ID" value="KDN16934.1"/>
    <property type="molecule type" value="Genomic_DNA"/>
</dbReference>
<dbReference type="OrthoDB" id="3660483at2"/>
<sequence>MRYLRPALLAGAVVLGTLTAAAPAQAVSGGAPAADGAYAFTAKLITSSRACSGVLVAPNWVLTAASCFPGTTDGGAPATATTAIVGRTDLRGTAGHETTVSAVFPRGDRDLALAKLAHAVTDVAPVTLGGTAPAAGEKLRVAGYGRTGTEWVPDKLHTGAFTVTSATATTAALTGDGGIDTCKGDAGGPALRESGGRLELAGISSASWQHGCLGEAGTRQGTTAVRTDDVAGWVEQLTLVTDVALTGGRITRLQNGSAYLLNAVGDSSWSLQWDARFGAVTKLRADGPRIGVLLANGDLWVKDDAVPGLGWVRESDAVTDFALSGTRIAAVREGSAYLKEGDLQGGWTTQWDAGFGAVAAVGIGGARVGVLTADAHLRLKDDVAHPGWTDQADRVTAFDLSGDRIAVLRDGFAQLKQGDLFGGWSTQWDPRFGAVTKLDIDGARIGVLLADGVVQVKDDSAANTGWFAESDRTTAFGLAGGRVAVVRDGRLSVKDGDLQGPWTELGQ</sequence>
<dbReference type="Gene3D" id="2.40.10.10">
    <property type="entry name" value="Trypsin-like serine proteases"/>
    <property type="match status" value="1"/>
</dbReference>
<evidence type="ECO:0000259" key="4">
    <source>
        <dbReference type="PROSITE" id="PS50240"/>
    </source>
</evidence>
<dbReference type="Pfam" id="PF00089">
    <property type="entry name" value="Trypsin"/>
    <property type="match status" value="1"/>
</dbReference>
<reference evidence="5 6" key="1">
    <citation type="submission" date="2014-05" db="EMBL/GenBank/DDBJ databases">
        <title>Draft genome sequence of Amycolatopsis rifamycinica DSM 46095.</title>
        <authorList>
            <person name="Lal R."/>
            <person name="Saxena A."/>
            <person name="Kumari R."/>
            <person name="Mukherjee U."/>
            <person name="Singh P."/>
            <person name="Sangwan N."/>
            <person name="Mahato N.K."/>
        </authorList>
    </citation>
    <scope>NUCLEOTIDE SEQUENCE [LARGE SCALE GENOMIC DNA]</scope>
    <source>
        <strain evidence="5 6">DSM 46095</strain>
    </source>
</reference>
<dbReference type="PANTHER" id="PTHR24276:SF98">
    <property type="entry name" value="FI18310P1-RELATED"/>
    <property type="match status" value="1"/>
</dbReference>
<dbReference type="SUPFAM" id="SSF50494">
    <property type="entry name" value="Trypsin-like serine proteases"/>
    <property type="match status" value="1"/>
</dbReference>
<dbReference type="InterPro" id="IPR009003">
    <property type="entry name" value="Peptidase_S1_PA"/>
</dbReference>
<name>A0A066TYG6_9PSEU</name>
<evidence type="ECO:0000256" key="2">
    <source>
        <dbReference type="ARBA" id="ARBA00023157"/>
    </source>
</evidence>
<comment type="similarity">
    <text evidence="1">Belongs to the peptidase S1 family.</text>
</comment>
<dbReference type="Proteomes" id="UP000027345">
    <property type="component" value="Unassembled WGS sequence"/>
</dbReference>